<dbReference type="Proteomes" id="UP000503540">
    <property type="component" value="Chromosome"/>
</dbReference>
<protein>
    <submittedName>
        <fullName evidence="2">DinB family protein</fullName>
    </submittedName>
</protein>
<name>A0A6G9YDU9_9NOCA</name>
<sequence length="221" mass="24703">MSVRLSACPPTRPPRSPTSWLIVAPVVDCAHSTKWLVEEGLLTIDWADELGDQLDWHWRERLRPRLIGLTDAEYFWEPVPDCWTVRPRRGEHEMGGGRFTVDYAFPAPSPAPVTTIAWRLAHITVHVLAKRAEIHFGATPVDYDTHVYAGTAAAALDQLDRAYAAWASGMRTADLERGCGPDSGPFASRPLAALVQHVNREVIHHGAEIALLRDLYLRMAR</sequence>
<dbReference type="InterPro" id="IPR034660">
    <property type="entry name" value="DinB/YfiT-like"/>
</dbReference>
<accession>A0A6G9YDU9</accession>
<evidence type="ECO:0000313" key="2">
    <source>
        <dbReference type="EMBL" id="QIS11455.1"/>
    </source>
</evidence>
<dbReference type="EMBL" id="CP046172">
    <property type="protein sequence ID" value="QIS11455.1"/>
    <property type="molecule type" value="Genomic_DNA"/>
</dbReference>
<dbReference type="KEGG" id="nah:F5544_17905"/>
<keyword evidence="3" id="KW-1185">Reference proteome</keyword>
<evidence type="ECO:0000313" key="3">
    <source>
        <dbReference type="Proteomes" id="UP000503540"/>
    </source>
</evidence>
<feature type="domain" description="DinB-like" evidence="1">
    <location>
        <begin position="53"/>
        <end position="209"/>
    </location>
</feature>
<evidence type="ECO:0000259" key="1">
    <source>
        <dbReference type="Pfam" id="PF12867"/>
    </source>
</evidence>
<reference evidence="2 3" key="1">
    <citation type="journal article" date="2019" name="ACS Chem. Biol.">
        <title>Identification and Mobilization of a Cryptic Antibiotic Biosynthesis Gene Locus from a Human-Pathogenic Nocardia Isolate.</title>
        <authorList>
            <person name="Herisse M."/>
            <person name="Ishida K."/>
            <person name="Porter J.L."/>
            <person name="Howden B."/>
            <person name="Hertweck C."/>
            <person name="Stinear T.P."/>
            <person name="Pidot S.J."/>
        </authorList>
    </citation>
    <scope>NUCLEOTIDE SEQUENCE [LARGE SCALE GENOMIC DNA]</scope>
    <source>
        <strain evidence="2 3">AUSMDU00012717</strain>
    </source>
</reference>
<dbReference type="InterPro" id="IPR024775">
    <property type="entry name" value="DinB-like"/>
</dbReference>
<proteinExistence type="predicted"/>
<organism evidence="2 3">
    <name type="scientific">Nocardia arthritidis</name>
    <dbReference type="NCBI Taxonomy" id="228602"/>
    <lineage>
        <taxon>Bacteria</taxon>
        <taxon>Bacillati</taxon>
        <taxon>Actinomycetota</taxon>
        <taxon>Actinomycetes</taxon>
        <taxon>Mycobacteriales</taxon>
        <taxon>Nocardiaceae</taxon>
        <taxon>Nocardia</taxon>
    </lineage>
</organism>
<dbReference type="Pfam" id="PF12867">
    <property type="entry name" value="DinB_2"/>
    <property type="match status" value="1"/>
</dbReference>
<dbReference type="SUPFAM" id="SSF109854">
    <property type="entry name" value="DinB/YfiT-like putative metalloenzymes"/>
    <property type="match status" value="1"/>
</dbReference>
<gene>
    <name evidence="2" type="ORF">F5544_17905</name>
</gene>
<dbReference type="AlphaFoldDB" id="A0A6G9YDU9"/>